<sequence length="151" mass="16170">MANTTAAAMMTELTTMEAEEVAFNFIGLWITIGVFSVFVLSFVIYGLVIAQTGKLFLPQRAEDKVPLSPDHRDDDVEADEKKTSPSTSTGVKETDNATVADEPPSYDKAVLGATSGQDAATNTDDGDGKTADDANVKIEVYEQKVDTADEL</sequence>
<keyword evidence="2" id="KW-0472">Membrane</keyword>
<dbReference type="EnsemblMetazoa" id="XM_030975832">
    <property type="protein sequence ID" value="XP_030831692"/>
    <property type="gene ID" value="LOC105445061"/>
</dbReference>
<feature type="transmembrane region" description="Helical" evidence="2">
    <location>
        <begin position="26"/>
        <end position="50"/>
    </location>
</feature>
<dbReference type="GeneID" id="105445061"/>
<keyword evidence="2" id="KW-0812">Transmembrane</keyword>
<reference evidence="4" key="1">
    <citation type="submission" date="2015-02" db="EMBL/GenBank/DDBJ databases">
        <title>Genome sequencing for Strongylocentrotus purpuratus.</title>
        <authorList>
            <person name="Murali S."/>
            <person name="Liu Y."/>
            <person name="Vee V."/>
            <person name="English A."/>
            <person name="Wang M."/>
            <person name="Skinner E."/>
            <person name="Han Y."/>
            <person name="Muzny D.M."/>
            <person name="Worley K.C."/>
            <person name="Gibbs R.A."/>
        </authorList>
    </citation>
    <scope>NUCLEOTIDE SEQUENCE</scope>
</reference>
<proteinExistence type="predicted"/>
<evidence type="ECO:0000313" key="3">
    <source>
        <dbReference type="EnsemblMetazoa" id="XP_030831692"/>
    </source>
</evidence>
<feature type="region of interest" description="Disordered" evidence="1">
    <location>
        <begin position="60"/>
        <end position="135"/>
    </location>
</feature>
<keyword evidence="4" id="KW-1185">Reference proteome</keyword>
<feature type="compositionally biased region" description="Basic and acidic residues" evidence="1">
    <location>
        <begin position="126"/>
        <end position="135"/>
    </location>
</feature>
<name>A0A7M7N8R7_STRPU</name>
<dbReference type="Proteomes" id="UP000007110">
    <property type="component" value="Unassembled WGS sequence"/>
</dbReference>
<dbReference type="KEGG" id="spu:105445061"/>
<accession>A0A7M7N8R7</accession>
<feature type="compositionally biased region" description="Basic and acidic residues" evidence="1">
    <location>
        <begin position="60"/>
        <end position="83"/>
    </location>
</feature>
<dbReference type="RefSeq" id="XP_030831692.1">
    <property type="nucleotide sequence ID" value="XM_030975832.1"/>
</dbReference>
<evidence type="ECO:0000256" key="1">
    <source>
        <dbReference type="SAM" id="MobiDB-lite"/>
    </source>
</evidence>
<evidence type="ECO:0000313" key="4">
    <source>
        <dbReference type="Proteomes" id="UP000007110"/>
    </source>
</evidence>
<evidence type="ECO:0000256" key="2">
    <source>
        <dbReference type="SAM" id="Phobius"/>
    </source>
</evidence>
<dbReference type="OrthoDB" id="10162845at2759"/>
<dbReference type="RefSeq" id="XP_011678387.2">
    <property type="nucleotide sequence ID" value="XM_011680085.2"/>
</dbReference>
<protein>
    <submittedName>
        <fullName evidence="3">Uncharacterized protein</fullName>
    </submittedName>
</protein>
<keyword evidence="2" id="KW-1133">Transmembrane helix</keyword>
<dbReference type="AlphaFoldDB" id="A0A7M7N8R7"/>
<organism evidence="3 4">
    <name type="scientific">Strongylocentrotus purpuratus</name>
    <name type="common">Purple sea urchin</name>
    <dbReference type="NCBI Taxonomy" id="7668"/>
    <lineage>
        <taxon>Eukaryota</taxon>
        <taxon>Metazoa</taxon>
        <taxon>Echinodermata</taxon>
        <taxon>Eleutherozoa</taxon>
        <taxon>Echinozoa</taxon>
        <taxon>Echinoidea</taxon>
        <taxon>Euechinoidea</taxon>
        <taxon>Echinacea</taxon>
        <taxon>Camarodonta</taxon>
        <taxon>Echinidea</taxon>
        <taxon>Strongylocentrotidae</taxon>
        <taxon>Strongylocentrotus</taxon>
    </lineage>
</organism>
<dbReference type="EnsemblMetazoa" id="XM_011680085">
    <property type="protein sequence ID" value="XP_011678387"/>
    <property type="gene ID" value="LOC105445061"/>
</dbReference>
<reference evidence="3" key="2">
    <citation type="submission" date="2021-01" db="UniProtKB">
        <authorList>
            <consortium name="EnsemblMetazoa"/>
        </authorList>
    </citation>
    <scope>IDENTIFICATION</scope>
</reference>
<dbReference type="InParanoid" id="A0A7M7N8R7"/>